<name>A0A1H6M6A9_9RHOB</name>
<dbReference type="CDD" id="cd16913">
    <property type="entry name" value="YkuD_like"/>
    <property type="match status" value="1"/>
</dbReference>
<keyword evidence="6 7" id="KW-0961">Cell wall biogenesis/degradation</keyword>
<accession>A0A1H6M6A9</accession>
<keyword evidence="5 7" id="KW-0573">Peptidoglycan synthesis</keyword>
<dbReference type="EMBL" id="FNXG01000003">
    <property type="protein sequence ID" value="SEH96885.1"/>
    <property type="molecule type" value="Genomic_DNA"/>
</dbReference>
<dbReference type="STRING" id="65735.SAMN04488075_1969"/>
<dbReference type="Pfam" id="PF03734">
    <property type="entry name" value="YkuD"/>
    <property type="match status" value="1"/>
</dbReference>
<dbReference type="GO" id="GO:0071555">
    <property type="term" value="P:cell wall organization"/>
    <property type="evidence" value="ECO:0007669"/>
    <property type="project" value="UniProtKB-UniRule"/>
</dbReference>
<comment type="pathway">
    <text evidence="1 7">Cell wall biogenesis; peptidoglycan biosynthesis.</text>
</comment>
<keyword evidence="3" id="KW-0808">Transferase</keyword>
<dbReference type="GO" id="GO:0004180">
    <property type="term" value="F:carboxypeptidase activity"/>
    <property type="evidence" value="ECO:0007669"/>
    <property type="project" value="UniProtKB-ARBA"/>
</dbReference>
<feature type="signal peptide" evidence="8">
    <location>
        <begin position="1"/>
        <end position="18"/>
    </location>
</feature>
<evidence type="ECO:0000256" key="8">
    <source>
        <dbReference type="SAM" id="SignalP"/>
    </source>
</evidence>
<feature type="domain" description="L,D-TPase catalytic" evidence="9">
    <location>
        <begin position="39"/>
        <end position="171"/>
    </location>
</feature>
<dbReference type="PROSITE" id="PS51257">
    <property type="entry name" value="PROKAR_LIPOPROTEIN"/>
    <property type="match status" value="1"/>
</dbReference>
<dbReference type="Gene3D" id="2.40.440.10">
    <property type="entry name" value="L,D-transpeptidase catalytic domain-like"/>
    <property type="match status" value="1"/>
</dbReference>
<proteinExistence type="inferred from homology"/>
<feature type="active site" description="Nucleophile" evidence="7">
    <location>
        <position position="147"/>
    </location>
</feature>
<evidence type="ECO:0000259" key="9">
    <source>
        <dbReference type="PROSITE" id="PS52029"/>
    </source>
</evidence>
<dbReference type="SUPFAM" id="SSF141523">
    <property type="entry name" value="L,D-transpeptidase catalytic domain-like"/>
    <property type="match status" value="1"/>
</dbReference>
<evidence type="ECO:0000313" key="11">
    <source>
        <dbReference type="Proteomes" id="UP000199125"/>
    </source>
</evidence>
<evidence type="ECO:0000256" key="7">
    <source>
        <dbReference type="PROSITE-ProRule" id="PRU01373"/>
    </source>
</evidence>
<comment type="similarity">
    <text evidence="2">Belongs to the YkuD family.</text>
</comment>
<keyword evidence="11" id="KW-1185">Reference proteome</keyword>
<dbReference type="UniPathway" id="UPA00219"/>
<dbReference type="PANTHER" id="PTHR36699">
    <property type="entry name" value="LD-TRANSPEPTIDASE"/>
    <property type="match status" value="1"/>
</dbReference>
<dbReference type="Proteomes" id="UP000199125">
    <property type="component" value="Unassembled WGS sequence"/>
</dbReference>
<dbReference type="InterPro" id="IPR005490">
    <property type="entry name" value="LD_TPept_cat_dom"/>
</dbReference>
<dbReference type="GO" id="GO:0016740">
    <property type="term" value="F:transferase activity"/>
    <property type="evidence" value="ECO:0007669"/>
    <property type="project" value="UniProtKB-KW"/>
</dbReference>
<evidence type="ECO:0000256" key="3">
    <source>
        <dbReference type="ARBA" id="ARBA00022679"/>
    </source>
</evidence>
<gene>
    <name evidence="10" type="ORF">SAMN04488075_1969</name>
</gene>
<dbReference type="GO" id="GO:0008360">
    <property type="term" value="P:regulation of cell shape"/>
    <property type="evidence" value="ECO:0007669"/>
    <property type="project" value="UniProtKB-UniRule"/>
</dbReference>
<feature type="chain" id="PRO_5011639558" evidence="8">
    <location>
        <begin position="19"/>
        <end position="172"/>
    </location>
</feature>
<dbReference type="RefSeq" id="WP_090847889.1">
    <property type="nucleotide sequence ID" value="NZ_FNXG01000003.1"/>
</dbReference>
<keyword evidence="4 7" id="KW-0133">Cell shape</keyword>
<keyword evidence="8" id="KW-0732">Signal</keyword>
<dbReference type="AlphaFoldDB" id="A0A1H6M6A9"/>
<evidence type="ECO:0000256" key="5">
    <source>
        <dbReference type="ARBA" id="ARBA00022984"/>
    </source>
</evidence>
<evidence type="ECO:0000256" key="4">
    <source>
        <dbReference type="ARBA" id="ARBA00022960"/>
    </source>
</evidence>
<evidence type="ECO:0000256" key="2">
    <source>
        <dbReference type="ARBA" id="ARBA00005992"/>
    </source>
</evidence>
<dbReference type="GO" id="GO:0009252">
    <property type="term" value="P:peptidoglycan biosynthetic process"/>
    <property type="evidence" value="ECO:0007669"/>
    <property type="project" value="UniProtKB-UniPathway"/>
</dbReference>
<reference evidence="11" key="1">
    <citation type="submission" date="2016-10" db="EMBL/GenBank/DDBJ databases">
        <authorList>
            <person name="Varghese N."/>
            <person name="Submissions S."/>
        </authorList>
    </citation>
    <scope>NUCLEOTIDE SEQUENCE [LARGE SCALE GENOMIC DNA]</scope>
    <source>
        <strain evidence="11">DSM 11593</strain>
    </source>
</reference>
<evidence type="ECO:0000256" key="1">
    <source>
        <dbReference type="ARBA" id="ARBA00004752"/>
    </source>
</evidence>
<evidence type="ECO:0000256" key="6">
    <source>
        <dbReference type="ARBA" id="ARBA00023316"/>
    </source>
</evidence>
<dbReference type="InterPro" id="IPR038063">
    <property type="entry name" value="Transpep_catalytic_dom"/>
</dbReference>
<feature type="active site" description="Proton donor/acceptor" evidence="7">
    <location>
        <position position="129"/>
    </location>
</feature>
<dbReference type="PANTHER" id="PTHR36699:SF1">
    <property type="entry name" value="L,D-TRANSPEPTIDASE YAFK-RELATED"/>
    <property type="match status" value="1"/>
</dbReference>
<dbReference type="PROSITE" id="PS52029">
    <property type="entry name" value="LD_TPASE"/>
    <property type="match status" value="1"/>
</dbReference>
<sequence length="172" mass="19090">MKTTRRSFIALAALGGLAACSSKPQQQGKFRSYDGPPVTQIMVKKGERKMYLLSGSKAIKEYDVGLGFQPVGHKQFEGDGRTPEGVYYIDRQNPNSLYHLSLGVSYPQQDDRDRAMLLGQPPGGDIMIHGRGPWGRQQKARDWTAGCIAVNDNEMEEIFSMVRVGVPIVIYP</sequence>
<dbReference type="OrthoDB" id="9809748at2"/>
<evidence type="ECO:0000313" key="10">
    <source>
        <dbReference type="EMBL" id="SEH96885.1"/>
    </source>
</evidence>
<organism evidence="10 11">
    <name type="scientific">Paracoccus alkenifer</name>
    <dbReference type="NCBI Taxonomy" id="65735"/>
    <lineage>
        <taxon>Bacteria</taxon>
        <taxon>Pseudomonadati</taxon>
        <taxon>Pseudomonadota</taxon>
        <taxon>Alphaproteobacteria</taxon>
        <taxon>Rhodobacterales</taxon>
        <taxon>Paracoccaceae</taxon>
        <taxon>Paracoccus</taxon>
    </lineage>
</organism>
<protein>
    <submittedName>
        <fullName evidence="10">L,D-transpeptidase catalytic domain</fullName>
    </submittedName>
</protein>